<evidence type="ECO:0000256" key="4">
    <source>
        <dbReference type="SAM" id="MobiDB-lite"/>
    </source>
</evidence>
<dbReference type="Gene3D" id="1.25.40.20">
    <property type="entry name" value="Ankyrin repeat-containing domain"/>
    <property type="match status" value="1"/>
</dbReference>
<evidence type="ECO:0008006" key="7">
    <source>
        <dbReference type="Google" id="ProtNLM"/>
    </source>
</evidence>
<dbReference type="PROSITE" id="PS50088">
    <property type="entry name" value="ANK_REPEAT"/>
    <property type="match status" value="2"/>
</dbReference>
<dbReference type="EMBL" id="JAXQNO010000010">
    <property type="protein sequence ID" value="KAK4789976.1"/>
    <property type="molecule type" value="Genomic_DNA"/>
</dbReference>
<dbReference type="AlphaFoldDB" id="A0AAN7R796"/>
<evidence type="ECO:0000256" key="1">
    <source>
        <dbReference type="ARBA" id="ARBA00022737"/>
    </source>
</evidence>
<dbReference type="Pfam" id="PF12796">
    <property type="entry name" value="Ank_2"/>
    <property type="match status" value="1"/>
</dbReference>
<dbReference type="InterPro" id="IPR036770">
    <property type="entry name" value="Ankyrin_rpt-contain_sf"/>
</dbReference>
<evidence type="ECO:0000313" key="6">
    <source>
        <dbReference type="Proteomes" id="UP001346149"/>
    </source>
</evidence>
<feature type="repeat" description="ANK" evidence="3">
    <location>
        <begin position="212"/>
        <end position="235"/>
    </location>
</feature>
<evidence type="ECO:0000313" key="5">
    <source>
        <dbReference type="EMBL" id="KAK4789976.1"/>
    </source>
</evidence>
<protein>
    <recommendedName>
        <fullName evidence="7">Ankyrin repeat-containing protein</fullName>
    </recommendedName>
</protein>
<reference evidence="5 6" key="1">
    <citation type="journal article" date="2023" name="Hortic Res">
        <title>Pangenome of water caltrop reveals structural variations and asymmetric subgenome divergence after allopolyploidization.</title>
        <authorList>
            <person name="Zhang X."/>
            <person name="Chen Y."/>
            <person name="Wang L."/>
            <person name="Yuan Y."/>
            <person name="Fang M."/>
            <person name="Shi L."/>
            <person name="Lu R."/>
            <person name="Comes H.P."/>
            <person name="Ma Y."/>
            <person name="Chen Y."/>
            <person name="Huang G."/>
            <person name="Zhou Y."/>
            <person name="Zheng Z."/>
            <person name="Qiu Y."/>
        </authorList>
    </citation>
    <scope>NUCLEOTIDE SEQUENCE [LARGE SCALE GENOMIC DNA]</scope>
    <source>
        <strain evidence="5">F231</strain>
    </source>
</reference>
<organism evidence="5 6">
    <name type="scientific">Trapa natans</name>
    <name type="common">Water chestnut</name>
    <dbReference type="NCBI Taxonomy" id="22666"/>
    <lineage>
        <taxon>Eukaryota</taxon>
        <taxon>Viridiplantae</taxon>
        <taxon>Streptophyta</taxon>
        <taxon>Embryophyta</taxon>
        <taxon>Tracheophyta</taxon>
        <taxon>Spermatophyta</taxon>
        <taxon>Magnoliopsida</taxon>
        <taxon>eudicotyledons</taxon>
        <taxon>Gunneridae</taxon>
        <taxon>Pentapetalae</taxon>
        <taxon>rosids</taxon>
        <taxon>malvids</taxon>
        <taxon>Myrtales</taxon>
        <taxon>Lythraceae</taxon>
        <taxon>Trapa</taxon>
    </lineage>
</organism>
<keyword evidence="6" id="KW-1185">Reference proteome</keyword>
<comment type="caution">
    <text evidence="5">The sequence shown here is derived from an EMBL/GenBank/DDBJ whole genome shotgun (WGS) entry which is preliminary data.</text>
</comment>
<dbReference type="PANTHER" id="PTHR24126">
    <property type="entry name" value="ANKYRIN REPEAT, PH AND SEC7 DOMAIN CONTAINING PROTEIN SECG-RELATED"/>
    <property type="match status" value="1"/>
</dbReference>
<keyword evidence="2 3" id="KW-0040">ANK repeat</keyword>
<feature type="repeat" description="ANK" evidence="3">
    <location>
        <begin position="245"/>
        <end position="266"/>
    </location>
</feature>
<sequence length="719" mass="80779">MPPEYFPLRWESTRDQWWYASPIDWAAANGLYDVVKELLRLDTDLLIKLTSLRRIRRLEIVWDDEFQFDDVAKCRSQVARKLLLDYETRTGNNSLIQAGYGGWLLYTAASAGDADFVKELLERDHLMVFGEGEYGITDMLYAASRSKSSHVFRLLLDFALSPGSAGEEGDDSGFKMEMMNRAVHAAARGGNVEILRELLEKCSDVLVYRDLQGSTLLHSASGRGQIEVVKYLISNFDIMTERDYRGDTALHVAAYRGYLNVMEVLIHCSPSLVPMENKHGDTFLHLAVAGFRTPGFRRLARQAELIKQLASGKIIDMYDIINIRNEDGRTALHVAMSENIQTELVELLMTVRYIDLNIRDNNNMTPLDLLRQSPRSASSEILIKQLIAAGGISNCQDNETRNVLLSHLEEGLGGSPGTSFRVSDAEIFLDSGIENIPDYRYDSPIMEHNRCLSNISDFQSCSSFGGYKTSSSKGKASSLLKSLFRWSGRRSGRKPPRLEFRDGDSDSLVLSDASRNLGSSPIPLRQQYAMKLSLPNNKRVLSYQNSFTNPRTRKKFITGPMHGVIQPGSQFISAYSTPSSRAVSGQLMSSSTTSAGKGKDDIHQSSSSRNLGMDRKQMSFDWKLMNQYLCFSAQNLGIDSKRDGDRFKQVDNISQSCRKEMEIPFTIKSENTQFSFARYKQEPQGTTMMPCMPVQNSTDMVSKVVKYQTQTSGLICCKS</sequence>
<dbReference type="Proteomes" id="UP001346149">
    <property type="component" value="Unassembled WGS sequence"/>
</dbReference>
<proteinExistence type="predicted"/>
<dbReference type="InterPro" id="IPR002110">
    <property type="entry name" value="Ankyrin_rpt"/>
</dbReference>
<keyword evidence="1" id="KW-0677">Repeat</keyword>
<evidence type="ECO:0000256" key="2">
    <source>
        <dbReference type="ARBA" id="ARBA00023043"/>
    </source>
</evidence>
<name>A0AAN7R796_TRANT</name>
<dbReference type="PROSITE" id="PS50297">
    <property type="entry name" value="ANK_REP_REGION"/>
    <property type="match status" value="2"/>
</dbReference>
<feature type="region of interest" description="Disordered" evidence="4">
    <location>
        <begin position="583"/>
        <end position="611"/>
    </location>
</feature>
<dbReference type="SUPFAM" id="SSF48403">
    <property type="entry name" value="Ankyrin repeat"/>
    <property type="match status" value="1"/>
</dbReference>
<feature type="compositionally biased region" description="Polar residues" evidence="4">
    <location>
        <begin position="583"/>
        <end position="595"/>
    </location>
</feature>
<dbReference type="Pfam" id="PF00023">
    <property type="entry name" value="Ank"/>
    <property type="match status" value="2"/>
</dbReference>
<accession>A0AAN7R796</accession>
<gene>
    <name evidence="5" type="ORF">SAY86_017280</name>
</gene>
<dbReference type="PANTHER" id="PTHR24126:SF40">
    <property type="entry name" value="ANKYRIN REPEAT FAMILY PROTEIN"/>
    <property type="match status" value="1"/>
</dbReference>
<dbReference type="SMART" id="SM00248">
    <property type="entry name" value="ANK"/>
    <property type="match status" value="9"/>
</dbReference>
<evidence type="ECO:0000256" key="3">
    <source>
        <dbReference type="PROSITE-ProRule" id="PRU00023"/>
    </source>
</evidence>